<gene>
    <name evidence="4" type="ORF">FEV53_10780</name>
</gene>
<dbReference type="GO" id="GO:0016020">
    <property type="term" value="C:membrane"/>
    <property type="evidence" value="ECO:0007669"/>
    <property type="project" value="TreeGrafter"/>
</dbReference>
<evidence type="ECO:0000256" key="2">
    <source>
        <dbReference type="ARBA" id="ARBA00023002"/>
    </source>
</evidence>
<evidence type="ECO:0000256" key="1">
    <source>
        <dbReference type="ARBA" id="ARBA00006484"/>
    </source>
</evidence>
<dbReference type="PIRSF" id="PIRSF000126">
    <property type="entry name" value="11-beta-HSD1"/>
    <property type="match status" value="1"/>
</dbReference>
<evidence type="ECO:0000256" key="3">
    <source>
        <dbReference type="RuleBase" id="RU000363"/>
    </source>
</evidence>
<dbReference type="OrthoDB" id="9808814at2"/>
<dbReference type="Pfam" id="PF00106">
    <property type="entry name" value="adh_short"/>
    <property type="match status" value="1"/>
</dbReference>
<dbReference type="PANTHER" id="PTHR44196">
    <property type="entry name" value="DEHYDROGENASE/REDUCTASE SDR FAMILY MEMBER 7B"/>
    <property type="match status" value="1"/>
</dbReference>
<dbReference type="EMBL" id="VFSV01000016">
    <property type="protein sequence ID" value="TRD19774.1"/>
    <property type="molecule type" value="Genomic_DNA"/>
</dbReference>
<evidence type="ECO:0000313" key="4">
    <source>
        <dbReference type="EMBL" id="TRD19774.1"/>
    </source>
</evidence>
<dbReference type="PRINTS" id="PR00081">
    <property type="entry name" value="GDHRDH"/>
</dbReference>
<reference evidence="4 5" key="1">
    <citation type="submission" date="2019-06" db="EMBL/GenBank/DDBJ databases">
        <title>Paenimaribius caenipelagi gen. nov., sp. nov., isolated from a tidal flat.</title>
        <authorList>
            <person name="Yoon J.-H."/>
        </authorList>
    </citation>
    <scope>NUCLEOTIDE SEQUENCE [LARGE SCALE GENOMIC DNA]</scope>
    <source>
        <strain evidence="4 5">JBTF-M29</strain>
    </source>
</reference>
<protein>
    <submittedName>
        <fullName evidence="4">SDR family oxidoreductase</fullName>
    </submittedName>
</protein>
<dbReference type="AlphaFoldDB" id="A0A547Q065"/>
<dbReference type="PRINTS" id="PR00080">
    <property type="entry name" value="SDRFAMILY"/>
</dbReference>
<dbReference type="Proteomes" id="UP000318590">
    <property type="component" value="Unassembled WGS sequence"/>
</dbReference>
<dbReference type="GO" id="GO:0016491">
    <property type="term" value="F:oxidoreductase activity"/>
    <property type="evidence" value="ECO:0007669"/>
    <property type="project" value="UniProtKB-KW"/>
</dbReference>
<comment type="caution">
    <text evidence="4">The sequence shown here is derived from an EMBL/GenBank/DDBJ whole genome shotgun (WGS) entry which is preliminary data.</text>
</comment>
<organism evidence="4 5">
    <name type="scientific">Palleronia caenipelagi</name>
    <dbReference type="NCBI Taxonomy" id="2489174"/>
    <lineage>
        <taxon>Bacteria</taxon>
        <taxon>Pseudomonadati</taxon>
        <taxon>Pseudomonadota</taxon>
        <taxon>Alphaproteobacteria</taxon>
        <taxon>Rhodobacterales</taxon>
        <taxon>Roseobacteraceae</taxon>
        <taxon>Palleronia</taxon>
    </lineage>
</organism>
<dbReference type="InterPro" id="IPR036291">
    <property type="entry name" value="NAD(P)-bd_dom_sf"/>
</dbReference>
<dbReference type="PANTHER" id="PTHR44196:SF2">
    <property type="entry name" value="SHORT-CHAIN DEHYDROGENASE-RELATED"/>
    <property type="match status" value="1"/>
</dbReference>
<evidence type="ECO:0000313" key="5">
    <source>
        <dbReference type="Proteomes" id="UP000318590"/>
    </source>
</evidence>
<dbReference type="Gene3D" id="3.40.50.720">
    <property type="entry name" value="NAD(P)-binding Rossmann-like Domain"/>
    <property type="match status" value="1"/>
</dbReference>
<keyword evidence="2" id="KW-0560">Oxidoreductase</keyword>
<keyword evidence="5" id="KW-1185">Reference proteome</keyword>
<name>A0A547Q065_9RHOB</name>
<proteinExistence type="inferred from homology"/>
<dbReference type="InterPro" id="IPR002347">
    <property type="entry name" value="SDR_fam"/>
</dbReference>
<accession>A0A547Q065</accession>
<dbReference type="CDD" id="cd05233">
    <property type="entry name" value="SDR_c"/>
    <property type="match status" value="1"/>
</dbReference>
<dbReference type="SUPFAM" id="SSF51735">
    <property type="entry name" value="NAD(P)-binding Rossmann-fold domains"/>
    <property type="match status" value="1"/>
</dbReference>
<sequence>MDRLSPQRVLVTGASRGIGAEIGRIASREGHHVILTARNAGDLDALASALPGPTTVLPADLADAGARAQLWEDAGQVDILVNNAGLGGSGDFARPDTWTREQEMIEVNLVAATDLAKRATAQMIARGSGRILNVASLAGFLPGPNMAIYFATKAYLRSLSEALWQETKGRGITVTALCPGPVDTNFFRAGNLRGGRQMMSADTCARAGWDGMMAGRRTVIPGWRFKALALASRLPRSLLLPITARTLNHAPFARDD</sequence>
<comment type="similarity">
    <text evidence="1 3">Belongs to the short-chain dehydrogenases/reductases (SDR) family.</text>
</comment>
<dbReference type="RefSeq" id="WP_142834822.1">
    <property type="nucleotide sequence ID" value="NZ_VFSV01000016.1"/>
</dbReference>